<dbReference type="EMBL" id="JACGCI010000016">
    <property type="protein sequence ID" value="KAF6759074.1"/>
    <property type="molecule type" value="Genomic_DNA"/>
</dbReference>
<evidence type="ECO:0000259" key="7">
    <source>
        <dbReference type="PROSITE" id="PS51194"/>
    </source>
</evidence>
<feature type="domain" description="Helicase C-terminal" evidence="7">
    <location>
        <begin position="1"/>
        <end position="133"/>
    </location>
</feature>
<dbReference type="PANTHER" id="PTHR13710">
    <property type="entry name" value="DNA HELICASE RECQ FAMILY MEMBER"/>
    <property type="match status" value="1"/>
</dbReference>
<dbReference type="PROSITE" id="PS51194">
    <property type="entry name" value="HELICASE_CTER"/>
    <property type="match status" value="1"/>
</dbReference>
<accession>A0A8H6I716</accession>
<dbReference type="GO" id="GO:0005737">
    <property type="term" value="C:cytoplasm"/>
    <property type="evidence" value="ECO:0007669"/>
    <property type="project" value="TreeGrafter"/>
</dbReference>
<comment type="similarity">
    <text evidence="1">Belongs to the helicase family. RecQ subfamily.</text>
</comment>
<evidence type="ECO:0000313" key="9">
    <source>
        <dbReference type="Proteomes" id="UP000521943"/>
    </source>
</evidence>
<gene>
    <name evidence="8" type="ORF">DFP72DRAFT_1064022</name>
</gene>
<evidence type="ECO:0000256" key="4">
    <source>
        <dbReference type="ARBA" id="ARBA00023242"/>
    </source>
</evidence>
<comment type="catalytic activity">
    <reaction evidence="5">
        <text>Couples ATP hydrolysis with the unwinding of duplex DNA by translocating in the 3'-5' direction.</text>
        <dbReference type="EC" id="5.6.2.4"/>
    </reaction>
</comment>
<dbReference type="GO" id="GO:0043138">
    <property type="term" value="F:3'-5' DNA helicase activity"/>
    <property type="evidence" value="ECO:0007669"/>
    <property type="project" value="UniProtKB-EC"/>
</dbReference>
<reference evidence="8 9" key="1">
    <citation type="submission" date="2020-07" db="EMBL/GenBank/DDBJ databases">
        <title>Comparative genomics of pyrophilous fungi reveals a link between fire events and developmental genes.</title>
        <authorList>
            <consortium name="DOE Joint Genome Institute"/>
            <person name="Steindorff A.S."/>
            <person name="Carver A."/>
            <person name="Calhoun S."/>
            <person name="Stillman K."/>
            <person name="Liu H."/>
            <person name="Lipzen A."/>
            <person name="Pangilinan J."/>
            <person name="Labutti K."/>
            <person name="Bruns T.D."/>
            <person name="Grigoriev I.V."/>
        </authorList>
    </citation>
    <scope>NUCLEOTIDE SEQUENCE [LARGE SCALE GENOMIC DNA]</scope>
    <source>
        <strain evidence="8 9">CBS 144469</strain>
    </source>
</reference>
<evidence type="ECO:0000256" key="5">
    <source>
        <dbReference type="ARBA" id="ARBA00034617"/>
    </source>
</evidence>
<dbReference type="Pfam" id="PF00271">
    <property type="entry name" value="Helicase_C"/>
    <property type="match status" value="1"/>
</dbReference>
<dbReference type="SUPFAM" id="SSF52540">
    <property type="entry name" value="P-loop containing nucleoside triphosphate hydrolases"/>
    <property type="match status" value="1"/>
</dbReference>
<dbReference type="Proteomes" id="UP000521943">
    <property type="component" value="Unassembled WGS sequence"/>
</dbReference>
<evidence type="ECO:0000256" key="3">
    <source>
        <dbReference type="ARBA" id="ARBA00023235"/>
    </source>
</evidence>
<keyword evidence="2" id="KW-0238">DNA-binding</keyword>
<comment type="caution">
    <text evidence="8">The sequence shown here is derived from an EMBL/GenBank/DDBJ whole genome shotgun (WGS) entry which is preliminary data.</text>
</comment>
<name>A0A8H6I716_9AGAR</name>
<dbReference type="GO" id="GO:0005634">
    <property type="term" value="C:nucleus"/>
    <property type="evidence" value="ECO:0007669"/>
    <property type="project" value="TreeGrafter"/>
</dbReference>
<sequence>MAEEKEEHDGTICYYHSDMSELYLDNKHTSFNAATGKCRVLCATSGLSLGVDFARVDIVCTVGLPSSIVEALQRGGRGARQPGDRSRFIIFYEKWALSISLDDYGTYGNKNNSDRTRAPLTSKSMKQDRASYGAVKCVQLCMCLRAFFAGDALDHDTEYCCPFYLDTDFNLSKLLPSPLLTEEQVRAEAQAESKAATKRNQNRYRKVSERAELDELLIEWVEDIVSDDGRNYGFVNVDDILPHSTRKALVLTQPALYRKHLGEKAGTWLVSVISESEEWHGLWSEDILQILVDYDTELAQSKK</sequence>
<evidence type="ECO:0000256" key="6">
    <source>
        <dbReference type="ARBA" id="ARBA00034808"/>
    </source>
</evidence>
<dbReference type="GO" id="GO:0009378">
    <property type="term" value="F:four-way junction helicase activity"/>
    <property type="evidence" value="ECO:0007669"/>
    <property type="project" value="TreeGrafter"/>
</dbReference>
<dbReference type="OrthoDB" id="5952536at2759"/>
<dbReference type="PANTHER" id="PTHR13710:SF153">
    <property type="entry name" value="RECQ-LIKE DNA HELICASE BLM"/>
    <property type="match status" value="1"/>
</dbReference>
<evidence type="ECO:0000256" key="2">
    <source>
        <dbReference type="ARBA" id="ARBA00023125"/>
    </source>
</evidence>
<keyword evidence="3" id="KW-0413">Isomerase</keyword>
<organism evidence="8 9">
    <name type="scientific">Ephemerocybe angulata</name>
    <dbReference type="NCBI Taxonomy" id="980116"/>
    <lineage>
        <taxon>Eukaryota</taxon>
        <taxon>Fungi</taxon>
        <taxon>Dikarya</taxon>
        <taxon>Basidiomycota</taxon>
        <taxon>Agaricomycotina</taxon>
        <taxon>Agaricomycetes</taxon>
        <taxon>Agaricomycetidae</taxon>
        <taxon>Agaricales</taxon>
        <taxon>Agaricineae</taxon>
        <taxon>Psathyrellaceae</taxon>
        <taxon>Ephemerocybe</taxon>
    </lineage>
</organism>
<proteinExistence type="inferred from homology"/>
<dbReference type="GO" id="GO:0000724">
    <property type="term" value="P:double-strand break repair via homologous recombination"/>
    <property type="evidence" value="ECO:0007669"/>
    <property type="project" value="TreeGrafter"/>
</dbReference>
<keyword evidence="9" id="KW-1185">Reference proteome</keyword>
<evidence type="ECO:0000313" key="8">
    <source>
        <dbReference type="EMBL" id="KAF6759074.1"/>
    </source>
</evidence>
<keyword evidence="4" id="KW-0539">Nucleus</keyword>
<dbReference type="GO" id="GO:0005694">
    <property type="term" value="C:chromosome"/>
    <property type="evidence" value="ECO:0007669"/>
    <property type="project" value="TreeGrafter"/>
</dbReference>
<evidence type="ECO:0000256" key="1">
    <source>
        <dbReference type="ARBA" id="ARBA00005446"/>
    </source>
</evidence>
<dbReference type="AlphaFoldDB" id="A0A8H6I716"/>
<dbReference type="GO" id="GO:0003677">
    <property type="term" value="F:DNA binding"/>
    <property type="evidence" value="ECO:0007669"/>
    <property type="project" value="UniProtKB-KW"/>
</dbReference>
<dbReference type="EC" id="5.6.2.4" evidence="6"/>
<dbReference type="SMART" id="SM00490">
    <property type="entry name" value="HELICc"/>
    <property type="match status" value="1"/>
</dbReference>
<dbReference type="Gene3D" id="3.40.50.300">
    <property type="entry name" value="P-loop containing nucleotide triphosphate hydrolases"/>
    <property type="match status" value="1"/>
</dbReference>
<protein>
    <recommendedName>
        <fullName evidence="6">DNA 3'-5' helicase</fullName>
        <ecNumber evidence="6">5.6.2.4</ecNumber>
    </recommendedName>
</protein>
<dbReference type="InterPro" id="IPR001650">
    <property type="entry name" value="Helicase_C-like"/>
</dbReference>
<dbReference type="InterPro" id="IPR027417">
    <property type="entry name" value="P-loop_NTPase"/>
</dbReference>